<name>A0A4U0WSZ0_9PEZI</name>
<dbReference type="EMBL" id="NAJN01000992">
    <property type="protein sequence ID" value="TKA66672.1"/>
    <property type="molecule type" value="Genomic_DNA"/>
</dbReference>
<proteinExistence type="predicted"/>
<sequence>MQTIFRLPWCTDPGSDKCAADKAAFHKPRPIPVVEMSMLNKLKRKRTDSPEAASLMKSVGGVIKKRRNSAHGRNAQSLGKEAEVLNHAASASRGMGEGVKAQDMKSASPPARQHEMVEQPIAKEHHDTFAITPVVPPISPTQLEQPPVTLAAPTTTPSMAPPRDTSMDLTSRVTPLQQAAKVVDAEFCMEILFKHDELRLIEQELAKCQVALECLRRCHYNPYPGVNSPSENVSNGVGPALQPPPGYTRPRYPTPYGANDNMYTRHYARWLPQDPQFDPAPVRPATTHNSGGQSTRAIEGRSTRNSTGDGAAASSARSSRGSGSNFSALPDFPPSSSRDKTQLGPLVIRRAADGQHVKLICNDCERGDFSSIQGFLNHCRIKHHKDYKSHEAAAVDCGRSLDADDSHTAIGGEHHDPERRPGAAAAAAAAASGATSVHPLNRSELPPRKPTTKSPSTQKPRSKNTVKRDATLSTHVMRPPRSTTASADTPMEWTPTHSAQTGSSISAPGPFVPSPTEPHLSNLMKRKGFKGDLVNMVYQAKQKIDLDSVEPVAEGELANEGDTLEVPSDQQAAPTPPSGARKIATPQSRRSHKQRARMSPAPLERPSSRKGHRTAPSHLSRTNLSQANLLSTLSHEEEVPESPMDLSPHTIESNPGLISDHSDHSDADDDDPESVAAAHHHHHHHIEGSPPQGFNGATAHLPGGPALPTPFHGRRGPDLMAPACGAEEMELDVEVEQDDEGVVIRPKERKVRFGSPSRK</sequence>
<gene>
    <name evidence="3" type="ORF">B0A49_10198</name>
</gene>
<feature type="region of interest" description="Disordered" evidence="1">
    <location>
        <begin position="559"/>
        <end position="721"/>
    </location>
</feature>
<feature type="domain" description="AHC1-like C2H2 zinc-finger" evidence="2">
    <location>
        <begin position="348"/>
        <end position="405"/>
    </location>
</feature>
<dbReference type="InterPro" id="IPR058706">
    <property type="entry name" value="zf-C2H2_AHC1-like"/>
</dbReference>
<feature type="compositionally biased region" description="Low complexity" evidence="1">
    <location>
        <begin position="310"/>
        <end position="324"/>
    </location>
</feature>
<feature type="region of interest" description="Disordered" evidence="1">
    <location>
        <begin position="406"/>
        <end position="507"/>
    </location>
</feature>
<accession>A0A4U0WSZ0</accession>
<comment type="caution">
    <text evidence="3">The sequence shown here is derived from an EMBL/GenBank/DDBJ whole genome shotgun (WGS) entry which is preliminary data.</text>
</comment>
<evidence type="ECO:0000259" key="2">
    <source>
        <dbReference type="Pfam" id="PF25909"/>
    </source>
</evidence>
<evidence type="ECO:0000313" key="4">
    <source>
        <dbReference type="Proteomes" id="UP000308768"/>
    </source>
</evidence>
<dbReference type="Pfam" id="PF25909">
    <property type="entry name" value="zf-C2H2_AHC1"/>
    <property type="match status" value="1"/>
</dbReference>
<feature type="compositionally biased region" description="Polar residues" evidence="1">
    <location>
        <begin position="617"/>
        <end position="633"/>
    </location>
</feature>
<dbReference type="AlphaFoldDB" id="A0A4U0WSZ0"/>
<feature type="compositionally biased region" description="Basic and acidic residues" evidence="1">
    <location>
        <begin position="406"/>
        <end position="421"/>
    </location>
</feature>
<reference evidence="3 4" key="1">
    <citation type="submission" date="2017-03" db="EMBL/GenBank/DDBJ databases">
        <title>Genomes of endolithic fungi from Antarctica.</title>
        <authorList>
            <person name="Coleine C."/>
            <person name="Masonjones S."/>
            <person name="Stajich J.E."/>
        </authorList>
    </citation>
    <scope>NUCLEOTIDE SEQUENCE [LARGE SCALE GENOMIC DNA]</scope>
    <source>
        <strain evidence="3 4">CCFEE 5187</strain>
    </source>
</reference>
<feature type="region of interest" description="Disordered" evidence="1">
    <location>
        <begin position="273"/>
        <end position="341"/>
    </location>
</feature>
<feature type="compositionally biased region" description="Polar residues" evidence="1">
    <location>
        <begin position="286"/>
        <end position="296"/>
    </location>
</feature>
<dbReference type="OrthoDB" id="5355528at2759"/>
<feature type="region of interest" description="Disordered" evidence="1">
    <location>
        <begin position="91"/>
        <end position="111"/>
    </location>
</feature>
<feature type="compositionally biased region" description="Polar residues" evidence="1">
    <location>
        <begin position="495"/>
        <end position="506"/>
    </location>
</feature>
<evidence type="ECO:0000256" key="1">
    <source>
        <dbReference type="SAM" id="MobiDB-lite"/>
    </source>
</evidence>
<organism evidence="3 4">
    <name type="scientific">Cryomyces minteri</name>
    <dbReference type="NCBI Taxonomy" id="331657"/>
    <lineage>
        <taxon>Eukaryota</taxon>
        <taxon>Fungi</taxon>
        <taxon>Dikarya</taxon>
        <taxon>Ascomycota</taxon>
        <taxon>Pezizomycotina</taxon>
        <taxon>Dothideomycetes</taxon>
        <taxon>Dothideomycetes incertae sedis</taxon>
        <taxon>Cryomyces</taxon>
    </lineage>
</organism>
<dbReference type="Proteomes" id="UP000308768">
    <property type="component" value="Unassembled WGS sequence"/>
</dbReference>
<dbReference type="STRING" id="331657.A0A4U0WSZ0"/>
<keyword evidence="4" id="KW-1185">Reference proteome</keyword>
<protein>
    <recommendedName>
        <fullName evidence="2">AHC1-like C2H2 zinc-finger domain-containing protein</fullName>
    </recommendedName>
</protein>
<evidence type="ECO:0000313" key="3">
    <source>
        <dbReference type="EMBL" id="TKA66672.1"/>
    </source>
</evidence>
<feature type="region of interest" description="Disordered" evidence="1">
    <location>
        <begin position="228"/>
        <end position="253"/>
    </location>
</feature>